<comment type="caution">
    <text evidence="2">The sequence shown here is derived from an EMBL/GenBank/DDBJ whole genome shotgun (WGS) entry which is preliminary data.</text>
</comment>
<dbReference type="Proteomes" id="UP000230775">
    <property type="component" value="Unassembled WGS sequence"/>
</dbReference>
<evidence type="ECO:0000313" key="3">
    <source>
        <dbReference type="Proteomes" id="UP000230775"/>
    </source>
</evidence>
<evidence type="ECO:0000256" key="1">
    <source>
        <dbReference type="SAM" id="Phobius"/>
    </source>
</evidence>
<feature type="transmembrane region" description="Helical" evidence="1">
    <location>
        <begin position="26"/>
        <end position="42"/>
    </location>
</feature>
<dbReference type="InterPro" id="IPR008969">
    <property type="entry name" value="CarboxyPept-like_regulatory"/>
</dbReference>
<sequence>MEQHAVPQPITSYEFRLVGDMTLKQFGKLAAGIILALIVYWINPLAFIKWPLILLFAGLGAAMAFVPFEGRPIDVWIIALFKRIYSPTQYIWKQKEKAVSSRAKLPQSPTPTPSPTVSSTPPVVIQTHIVRPKITLPNIPPPFPTYRSKKVEPTFANVVVPATPMMPNLIVGYVRNKEGKIIEGAILEIREVSGNPVRAFKTNKLGQFLSATPLHPGEYEIETEKEGYSFDIIKVTLDGKIMPPIEIISK</sequence>
<evidence type="ECO:0008006" key="4">
    <source>
        <dbReference type="Google" id="ProtNLM"/>
    </source>
</evidence>
<dbReference type="InterPro" id="IPR024414">
    <property type="entry name" value="Uncharacterised_PrgI"/>
</dbReference>
<dbReference type="EMBL" id="PEZI01000017">
    <property type="protein sequence ID" value="PIS14800.1"/>
    <property type="molecule type" value="Genomic_DNA"/>
</dbReference>
<dbReference type="Pfam" id="PF12666">
    <property type="entry name" value="PrgI"/>
    <property type="match status" value="1"/>
</dbReference>
<keyword evidence="1" id="KW-0472">Membrane</keyword>
<dbReference type="Gene3D" id="2.60.40.1120">
    <property type="entry name" value="Carboxypeptidase-like, regulatory domain"/>
    <property type="match status" value="1"/>
</dbReference>
<dbReference type="AlphaFoldDB" id="A0A2H0WQ65"/>
<keyword evidence="1" id="KW-1133">Transmembrane helix</keyword>
<keyword evidence="1" id="KW-0812">Transmembrane</keyword>
<gene>
    <name evidence="2" type="ORF">COT64_00735</name>
</gene>
<name>A0A2H0WQ65_9BACT</name>
<evidence type="ECO:0000313" key="2">
    <source>
        <dbReference type="EMBL" id="PIS14800.1"/>
    </source>
</evidence>
<accession>A0A2H0WQ65</accession>
<reference evidence="3" key="1">
    <citation type="submission" date="2017-09" db="EMBL/GenBank/DDBJ databases">
        <title>Depth-based differentiation of microbial function through sediment-hosted aquifers and enrichment of novel symbionts in the deep terrestrial subsurface.</title>
        <authorList>
            <person name="Probst A.J."/>
            <person name="Ladd B."/>
            <person name="Jarett J.K."/>
            <person name="Geller-Mcgrath D.E."/>
            <person name="Sieber C.M.K."/>
            <person name="Emerson J.B."/>
            <person name="Anantharaman K."/>
            <person name="Thomas B.C."/>
            <person name="Malmstrom R."/>
            <person name="Stieglmeier M."/>
            <person name="Klingl A."/>
            <person name="Woyke T."/>
            <person name="Ryan C.M."/>
            <person name="Banfield J.F."/>
        </authorList>
    </citation>
    <scope>NUCLEOTIDE SEQUENCE [LARGE SCALE GENOMIC DNA]</scope>
</reference>
<organism evidence="2 3">
    <name type="scientific">Candidatus Shapirobacteria bacterium CG09_land_8_20_14_0_10_39_12</name>
    <dbReference type="NCBI Taxonomy" id="1974885"/>
    <lineage>
        <taxon>Bacteria</taxon>
        <taxon>Candidatus Shapironibacteriota</taxon>
    </lineage>
</organism>
<protein>
    <recommendedName>
        <fullName evidence="4">PrgI family protein</fullName>
    </recommendedName>
</protein>
<dbReference type="SUPFAM" id="SSF49464">
    <property type="entry name" value="Carboxypeptidase regulatory domain-like"/>
    <property type="match status" value="1"/>
</dbReference>
<proteinExistence type="predicted"/>